<proteinExistence type="predicted"/>
<organism evidence="1 2">
    <name type="scientific">Arthrobacter phage Vibaki</name>
    <dbReference type="NCBI Taxonomy" id="2593333"/>
    <lineage>
        <taxon>Viruses</taxon>
        <taxon>Duplodnaviria</taxon>
        <taxon>Heunggongvirae</taxon>
        <taxon>Uroviricota</taxon>
        <taxon>Caudoviricetes</taxon>
        <taxon>Berryhillviridae</taxon>
        <taxon>Vibakivirus</taxon>
        <taxon>Vibakivirus vibaki</taxon>
    </lineage>
</organism>
<name>A0A514TYX1_9CAUD</name>
<keyword evidence="2" id="KW-1185">Reference proteome</keyword>
<accession>A0A514TYX1</accession>
<dbReference type="GeneID" id="55813333"/>
<dbReference type="EMBL" id="MN096362">
    <property type="protein sequence ID" value="QDK01898.1"/>
    <property type="molecule type" value="Genomic_DNA"/>
</dbReference>
<gene>
    <name evidence="1" type="primary">17</name>
    <name evidence="1" type="ORF">SEA_VIBAKI_17</name>
</gene>
<dbReference type="KEGG" id="vg:55813333"/>
<evidence type="ECO:0000313" key="1">
    <source>
        <dbReference type="EMBL" id="QDK01898.1"/>
    </source>
</evidence>
<reference evidence="1 2" key="1">
    <citation type="submission" date="2019-06" db="EMBL/GenBank/DDBJ databases">
        <authorList>
            <person name="Alexander J."/>
            <person name="Ertsgaard D.J."/>
            <person name="Fields K.L."/>
            <person name="Fields S.B."/>
            <person name="Humphreys H."/>
            <person name="Kinneman J.E."/>
            <person name="Nelson N.D."/>
            <person name="Olakunle E.K."/>
            <person name="Reimer A.C."/>
            <person name="Robertson C."/>
            <person name="Ross G.V."/>
            <person name="Bonilla J.A."/>
            <person name="Klyczek K."/>
            <person name="Garlena R.A."/>
            <person name="Russell D.A."/>
            <person name="Pope W.H."/>
            <person name="Jacobs-Sera D."/>
            <person name="Hatfull G.F."/>
        </authorList>
    </citation>
    <scope>NUCLEOTIDE SEQUENCE [LARGE SCALE GENOMIC DNA]</scope>
</reference>
<evidence type="ECO:0000313" key="2">
    <source>
        <dbReference type="Proteomes" id="UP000318687"/>
    </source>
</evidence>
<sequence>MANVTTQAKATKRQYLVNIEGIPGTWRAFSGGGGTASVTKDYNGGSDRADLLAGPAEWDDIEVTRTVAPSRDDVWIDQLNKLIGRGEFNITKQATDANWTRVGKPRTYPACLLTGLQESETDAASSDAAEIKLTFATSGPA</sequence>
<protein>
    <submittedName>
        <fullName evidence="1">Tail tube protein</fullName>
    </submittedName>
</protein>
<dbReference type="Proteomes" id="UP000318687">
    <property type="component" value="Segment"/>
</dbReference>
<dbReference type="RefSeq" id="YP_009883994.1">
    <property type="nucleotide sequence ID" value="NC_049465.1"/>
</dbReference>